<evidence type="ECO:0000256" key="5">
    <source>
        <dbReference type="RuleBase" id="RU362057"/>
    </source>
</evidence>
<keyword evidence="2 4" id="KW-0328">Glycosyltransferase</keyword>
<dbReference type="FunFam" id="3.40.50.2000:FF:000071">
    <property type="entry name" value="Glycosyltransferase"/>
    <property type="match status" value="1"/>
</dbReference>
<dbReference type="PANTHER" id="PTHR48047:SF135">
    <property type="entry name" value="GLYCOSYLTRANSFERASE"/>
    <property type="match status" value="1"/>
</dbReference>
<dbReference type="AlphaFoldDB" id="A0AAD7PUQ5"/>
<dbReference type="Pfam" id="PF00201">
    <property type="entry name" value="UDPGT"/>
    <property type="match status" value="1"/>
</dbReference>
<dbReference type="GO" id="GO:0035251">
    <property type="term" value="F:UDP-glucosyltransferase activity"/>
    <property type="evidence" value="ECO:0007669"/>
    <property type="project" value="TreeGrafter"/>
</dbReference>
<dbReference type="PROSITE" id="PS00375">
    <property type="entry name" value="UDPGT"/>
    <property type="match status" value="1"/>
</dbReference>
<organism evidence="6 7">
    <name type="scientific">Quillaja saponaria</name>
    <name type="common">Soap bark tree</name>
    <dbReference type="NCBI Taxonomy" id="32244"/>
    <lineage>
        <taxon>Eukaryota</taxon>
        <taxon>Viridiplantae</taxon>
        <taxon>Streptophyta</taxon>
        <taxon>Embryophyta</taxon>
        <taxon>Tracheophyta</taxon>
        <taxon>Spermatophyta</taxon>
        <taxon>Magnoliopsida</taxon>
        <taxon>eudicotyledons</taxon>
        <taxon>Gunneridae</taxon>
        <taxon>Pentapetalae</taxon>
        <taxon>rosids</taxon>
        <taxon>fabids</taxon>
        <taxon>Fabales</taxon>
        <taxon>Quillajaceae</taxon>
        <taxon>Quillaja</taxon>
    </lineage>
</organism>
<dbReference type="Proteomes" id="UP001163823">
    <property type="component" value="Chromosome 5"/>
</dbReference>
<comment type="caution">
    <text evidence="6">The sequence shown here is derived from an EMBL/GenBank/DDBJ whole genome shotgun (WGS) entry which is preliminary data.</text>
</comment>
<keyword evidence="3 4" id="KW-0808">Transferase</keyword>
<evidence type="ECO:0000256" key="2">
    <source>
        <dbReference type="ARBA" id="ARBA00022676"/>
    </source>
</evidence>
<protein>
    <recommendedName>
        <fullName evidence="5">Glycosyltransferase</fullName>
        <ecNumber evidence="5">2.4.1.-</ecNumber>
    </recommendedName>
</protein>
<reference evidence="6" key="1">
    <citation type="journal article" date="2023" name="Science">
        <title>Elucidation of the pathway for biosynthesis of saponin adjuvants from the soapbark tree.</title>
        <authorList>
            <person name="Reed J."/>
            <person name="Orme A."/>
            <person name="El-Demerdash A."/>
            <person name="Owen C."/>
            <person name="Martin L.B.B."/>
            <person name="Misra R.C."/>
            <person name="Kikuchi S."/>
            <person name="Rejzek M."/>
            <person name="Martin A.C."/>
            <person name="Harkess A."/>
            <person name="Leebens-Mack J."/>
            <person name="Louveau T."/>
            <person name="Stephenson M.J."/>
            <person name="Osbourn A."/>
        </authorList>
    </citation>
    <scope>NUCLEOTIDE SEQUENCE</scope>
    <source>
        <strain evidence="6">S10</strain>
    </source>
</reference>
<proteinExistence type="inferred from homology"/>
<dbReference type="EMBL" id="JARAOO010000005">
    <property type="protein sequence ID" value="KAJ7967485.1"/>
    <property type="molecule type" value="Genomic_DNA"/>
</dbReference>
<evidence type="ECO:0000313" key="6">
    <source>
        <dbReference type="EMBL" id="KAJ7967485.1"/>
    </source>
</evidence>
<dbReference type="CDD" id="cd03784">
    <property type="entry name" value="GT1_Gtf-like"/>
    <property type="match status" value="1"/>
</dbReference>
<accession>A0AAD7PUQ5</accession>
<evidence type="ECO:0000313" key="7">
    <source>
        <dbReference type="Proteomes" id="UP001163823"/>
    </source>
</evidence>
<dbReference type="KEGG" id="qsa:O6P43_011743"/>
<comment type="similarity">
    <text evidence="1 4">Belongs to the UDP-glycosyltransferase family.</text>
</comment>
<dbReference type="InterPro" id="IPR002213">
    <property type="entry name" value="UDP_glucos_trans"/>
</dbReference>
<gene>
    <name evidence="6" type="ORF">O6P43_011743</name>
</gene>
<sequence>MASHSHRQLNLFFFPFMAAGHMIPAMDLAKLFALRGHKATLITTKFNVPYLSQTFHRNKEMGVEIGLLLFKFPSAEVGLPEGCENFNLFSTPEMHMKFFRATTFMEKPLEELLKEHRPDCLVADTFFPWAVDVAGRYGIPRLIFDGRGYFSLCASMCLEKYEPHKKVSSDSEFFSIPYFPHEINLSRNQIPDFLKREDDSEFGKLVKAAKESESRSLGFVINSFYELESDYADYCKKVLGRKAWHIGPLSLFNNGAEAKAEDEDKSSSGEHECLKWLDSKRPNSVVYLCFGTVSAFTDDQLKEIAMSLEASGQHFIWVVKKEKKEEGDEEWLPHGFEKRMEGNGLIVRGWAPQLLILNHSAIGGFVTHCGWNSILEGVAAGLPMVTWPVFNEQFYNEKLVTQVLKIGVGVGVQKWVTLMGDTVKKEAIEKAMKQIMVGEEAEEMRKSVSVLAQKARIAVAEGGSSYNELSSLIEELKIFNC</sequence>
<dbReference type="SUPFAM" id="SSF53756">
    <property type="entry name" value="UDP-Glycosyltransferase/glycogen phosphorylase"/>
    <property type="match status" value="1"/>
</dbReference>
<evidence type="ECO:0000256" key="4">
    <source>
        <dbReference type="RuleBase" id="RU003718"/>
    </source>
</evidence>
<dbReference type="InterPro" id="IPR035595">
    <property type="entry name" value="UDP_glycos_trans_CS"/>
</dbReference>
<dbReference type="EC" id="2.4.1.-" evidence="5"/>
<dbReference type="PANTHER" id="PTHR48047">
    <property type="entry name" value="GLYCOSYLTRANSFERASE"/>
    <property type="match status" value="1"/>
</dbReference>
<evidence type="ECO:0000256" key="1">
    <source>
        <dbReference type="ARBA" id="ARBA00009995"/>
    </source>
</evidence>
<dbReference type="FunFam" id="3.40.50.2000:FF:000047">
    <property type="entry name" value="Glycosyltransferase"/>
    <property type="match status" value="1"/>
</dbReference>
<keyword evidence="7" id="KW-1185">Reference proteome</keyword>
<name>A0AAD7PUQ5_QUISA</name>
<dbReference type="Gene3D" id="3.40.50.2000">
    <property type="entry name" value="Glycogen Phosphorylase B"/>
    <property type="match status" value="2"/>
</dbReference>
<evidence type="ECO:0000256" key="3">
    <source>
        <dbReference type="ARBA" id="ARBA00022679"/>
    </source>
</evidence>